<feature type="domain" description="DUF3786" evidence="1">
    <location>
        <begin position="3"/>
        <end position="65"/>
    </location>
</feature>
<dbReference type="AlphaFoldDB" id="X1BCM2"/>
<dbReference type="EMBL" id="BART01026098">
    <property type="protein sequence ID" value="GAG92775.1"/>
    <property type="molecule type" value="Genomic_DNA"/>
</dbReference>
<protein>
    <recommendedName>
        <fullName evidence="1">DUF3786 domain-containing protein</fullName>
    </recommendedName>
</protein>
<sequence>MEIGGKINKGFEHSSTVYPFKMFPVLMILYEKDEEFEASFRVLFDSSAPHYLKTDVIKMIILYIVKKLCS</sequence>
<reference evidence="2" key="1">
    <citation type="journal article" date="2014" name="Front. Microbiol.">
        <title>High frequency of phylogenetically diverse reductive dehalogenase-homologous genes in deep subseafloor sedimentary metagenomes.</title>
        <authorList>
            <person name="Kawai M."/>
            <person name="Futagami T."/>
            <person name="Toyoda A."/>
            <person name="Takaki Y."/>
            <person name="Nishi S."/>
            <person name="Hori S."/>
            <person name="Arai W."/>
            <person name="Tsubouchi T."/>
            <person name="Morono Y."/>
            <person name="Uchiyama I."/>
            <person name="Ito T."/>
            <person name="Fujiyama A."/>
            <person name="Inagaki F."/>
            <person name="Takami H."/>
        </authorList>
    </citation>
    <scope>NUCLEOTIDE SEQUENCE</scope>
    <source>
        <strain evidence="2">Expedition CK06-06</strain>
    </source>
</reference>
<evidence type="ECO:0000313" key="2">
    <source>
        <dbReference type="EMBL" id="GAG92775.1"/>
    </source>
</evidence>
<name>X1BCM2_9ZZZZ</name>
<evidence type="ECO:0000259" key="1">
    <source>
        <dbReference type="Pfam" id="PF12654"/>
    </source>
</evidence>
<dbReference type="Pfam" id="PF12654">
    <property type="entry name" value="DUF3786"/>
    <property type="match status" value="1"/>
</dbReference>
<accession>X1BCM2</accession>
<proteinExistence type="predicted"/>
<gene>
    <name evidence="2" type="ORF">S01H4_46652</name>
</gene>
<organism evidence="2">
    <name type="scientific">marine sediment metagenome</name>
    <dbReference type="NCBI Taxonomy" id="412755"/>
    <lineage>
        <taxon>unclassified sequences</taxon>
        <taxon>metagenomes</taxon>
        <taxon>ecological metagenomes</taxon>
    </lineage>
</organism>
<comment type="caution">
    <text evidence="2">The sequence shown here is derived from an EMBL/GenBank/DDBJ whole genome shotgun (WGS) entry which is preliminary data.</text>
</comment>
<dbReference type="InterPro" id="IPR024264">
    <property type="entry name" value="DUF3786"/>
</dbReference>